<evidence type="ECO:0000313" key="2">
    <source>
        <dbReference type="EMBL" id="NDV01039.1"/>
    </source>
</evidence>
<protein>
    <recommendedName>
        <fullName evidence="1">DUF6314 domain-containing protein</fullName>
    </recommendedName>
</protein>
<accession>A0A6B2JWK2</accession>
<comment type="caution">
    <text evidence="2">The sequence shown here is derived from an EMBL/GenBank/DDBJ whole genome shotgun (WGS) entry which is preliminary data.</text>
</comment>
<gene>
    <name evidence="2" type="ORF">GZA08_08665</name>
</gene>
<sequence>MELTAEDVAGRWQIARQIDDRRAGEAGTFAGTAEFTGGPVELRYLEEGELTMGGRAPLRAARSYVWRFTPAGVELYFDDGRFFHAIGADGRGEHPCGEDLYRVRYDFSGWPAWQAEWRVVGPRKDYVLRSRYTRP</sequence>
<dbReference type="AlphaFoldDB" id="A0A6B2JWK2"/>
<organism evidence="2 3">
    <name type="scientific">Pseudoroseicyclus tamaricis</name>
    <dbReference type="NCBI Taxonomy" id="2705421"/>
    <lineage>
        <taxon>Bacteria</taxon>
        <taxon>Pseudomonadati</taxon>
        <taxon>Pseudomonadota</taxon>
        <taxon>Alphaproteobacteria</taxon>
        <taxon>Rhodobacterales</taxon>
        <taxon>Paracoccaceae</taxon>
        <taxon>Pseudoroseicyclus</taxon>
    </lineage>
</organism>
<dbReference type="Proteomes" id="UP000474757">
    <property type="component" value="Unassembled WGS sequence"/>
</dbReference>
<evidence type="ECO:0000259" key="1">
    <source>
        <dbReference type="Pfam" id="PF19834"/>
    </source>
</evidence>
<keyword evidence="3" id="KW-1185">Reference proteome</keyword>
<evidence type="ECO:0000313" key="3">
    <source>
        <dbReference type="Proteomes" id="UP000474757"/>
    </source>
</evidence>
<feature type="domain" description="DUF6314" evidence="1">
    <location>
        <begin position="9"/>
        <end position="134"/>
    </location>
</feature>
<dbReference type="RefSeq" id="WP_163892244.1">
    <property type="nucleotide sequence ID" value="NZ_JAAFYS010000002.1"/>
</dbReference>
<reference evidence="2 3" key="1">
    <citation type="submission" date="2020-02" db="EMBL/GenBank/DDBJ databases">
        <title>Pseudoroseicyclus tamarix, sp. nov., isolated from offshore sediment of a Tamarix chinensis forest.</title>
        <authorList>
            <person name="Gai Y."/>
        </authorList>
    </citation>
    <scope>NUCLEOTIDE SEQUENCE [LARGE SCALE GENOMIC DNA]</scope>
    <source>
        <strain evidence="2 3">CLL3-39</strain>
    </source>
</reference>
<dbReference type="InterPro" id="IPR045632">
    <property type="entry name" value="DUF6314"/>
</dbReference>
<dbReference type="EMBL" id="JAAGAB010000002">
    <property type="protein sequence ID" value="NDV01039.1"/>
    <property type="molecule type" value="Genomic_DNA"/>
</dbReference>
<dbReference type="Pfam" id="PF19834">
    <property type="entry name" value="DUF6314"/>
    <property type="match status" value="1"/>
</dbReference>
<name>A0A6B2JWK2_9RHOB</name>
<proteinExistence type="predicted"/>